<sequence length="123" mass="14278">MSGQRRSWKNKTRDYQTNIYSTQTQDKNIKTMELRDLGRPRSFGPWSDNKEETRASSPIFYSRASLVLARPEGSRLETRRNQSSFHYVSLVHVESAAKSRKSSCQCSMEVWKECVSSYIVFAI</sequence>
<feature type="region of interest" description="Disordered" evidence="1">
    <location>
        <begin position="1"/>
        <end position="22"/>
    </location>
</feature>
<evidence type="ECO:0000313" key="2">
    <source>
        <dbReference type="EMBL" id="GBM09012.1"/>
    </source>
</evidence>
<keyword evidence="3" id="KW-1185">Reference proteome</keyword>
<dbReference type="AlphaFoldDB" id="A0A4Y2CX12"/>
<dbReference type="Proteomes" id="UP000499080">
    <property type="component" value="Unassembled WGS sequence"/>
</dbReference>
<organism evidence="2 3">
    <name type="scientific">Araneus ventricosus</name>
    <name type="common">Orbweaver spider</name>
    <name type="synonym">Epeira ventricosa</name>
    <dbReference type="NCBI Taxonomy" id="182803"/>
    <lineage>
        <taxon>Eukaryota</taxon>
        <taxon>Metazoa</taxon>
        <taxon>Ecdysozoa</taxon>
        <taxon>Arthropoda</taxon>
        <taxon>Chelicerata</taxon>
        <taxon>Arachnida</taxon>
        <taxon>Araneae</taxon>
        <taxon>Araneomorphae</taxon>
        <taxon>Entelegynae</taxon>
        <taxon>Araneoidea</taxon>
        <taxon>Araneidae</taxon>
        <taxon>Araneus</taxon>
    </lineage>
</organism>
<evidence type="ECO:0000256" key="1">
    <source>
        <dbReference type="SAM" id="MobiDB-lite"/>
    </source>
</evidence>
<protein>
    <submittedName>
        <fullName evidence="2">Uncharacterized protein</fullName>
    </submittedName>
</protein>
<gene>
    <name evidence="2" type="ORF">AVEN_229046_1</name>
</gene>
<reference evidence="2 3" key="1">
    <citation type="journal article" date="2019" name="Sci. Rep.">
        <title>Orb-weaving spider Araneus ventricosus genome elucidates the spidroin gene catalogue.</title>
        <authorList>
            <person name="Kono N."/>
            <person name="Nakamura H."/>
            <person name="Ohtoshi R."/>
            <person name="Moran D.A.P."/>
            <person name="Shinohara A."/>
            <person name="Yoshida Y."/>
            <person name="Fujiwara M."/>
            <person name="Mori M."/>
            <person name="Tomita M."/>
            <person name="Arakawa K."/>
        </authorList>
    </citation>
    <scope>NUCLEOTIDE SEQUENCE [LARGE SCALE GENOMIC DNA]</scope>
</reference>
<evidence type="ECO:0000313" key="3">
    <source>
        <dbReference type="Proteomes" id="UP000499080"/>
    </source>
</evidence>
<dbReference type="EMBL" id="BGPR01000263">
    <property type="protein sequence ID" value="GBM09012.1"/>
    <property type="molecule type" value="Genomic_DNA"/>
</dbReference>
<accession>A0A4Y2CX12</accession>
<comment type="caution">
    <text evidence="2">The sequence shown here is derived from an EMBL/GenBank/DDBJ whole genome shotgun (WGS) entry which is preliminary data.</text>
</comment>
<proteinExistence type="predicted"/>
<feature type="compositionally biased region" description="Basic residues" evidence="1">
    <location>
        <begin position="1"/>
        <end position="10"/>
    </location>
</feature>
<name>A0A4Y2CX12_ARAVE</name>